<dbReference type="EMBL" id="BAUL01000090">
    <property type="protein sequence ID" value="GAD94365.1"/>
    <property type="molecule type" value="Genomic_DNA"/>
</dbReference>
<keyword evidence="1" id="KW-0472">Membrane</keyword>
<evidence type="ECO:0000313" key="3">
    <source>
        <dbReference type="Proteomes" id="UP000018001"/>
    </source>
</evidence>
<keyword evidence="1" id="KW-0812">Transmembrane</keyword>
<keyword evidence="1" id="KW-1133">Transmembrane helix</keyword>
<proteinExistence type="predicted"/>
<sequence length="328" mass="36766">MRRLREAHGDRNDKEEPVCNPLEWTCRLDRLAVAWASNHRRDACRTGRKRVTEGDKGIVAIEKASFAFDGEDEDRGRRVERRRIEDRQFEYAGERTECFTLIPEAAAIGKPLQGRRSDVVIIPGIYLLLAGSFGMRALLAMPLLEPPTSFDGYQPASTCCCCSSVTAATLLIEQLLRYHHGQPTVAALFLAYTITNRWYTKGDAAHSALGDSQSATRRASESDRLVRQLLFLYMPLQEFPALTFLLFGLPHDGAAHVSPVSSDPWIRSPAWGQADLIALLQQPSINHTALLIPPHSWSSCPRLSRFTVRAGVMPDTLETREPRRADDR</sequence>
<dbReference type="Proteomes" id="UP000018001">
    <property type="component" value="Unassembled WGS sequence"/>
</dbReference>
<feature type="transmembrane region" description="Helical" evidence="1">
    <location>
        <begin position="119"/>
        <end position="141"/>
    </location>
</feature>
<dbReference type="HOGENOM" id="CLU_847290_0_0_1"/>
<accession>V5HX04</accession>
<keyword evidence="3" id="KW-1185">Reference proteome</keyword>
<dbReference type="InParanoid" id="V5HX04"/>
<protein>
    <submittedName>
        <fullName evidence="2">Uncharacterized protein</fullName>
    </submittedName>
</protein>
<evidence type="ECO:0000313" key="2">
    <source>
        <dbReference type="EMBL" id="GAD94365.1"/>
    </source>
</evidence>
<evidence type="ECO:0000256" key="1">
    <source>
        <dbReference type="SAM" id="Phobius"/>
    </source>
</evidence>
<organism evidence="2 3">
    <name type="scientific">Byssochlamys spectabilis (strain No. 5 / NBRC 109023)</name>
    <name type="common">Paecilomyces variotii</name>
    <dbReference type="NCBI Taxonomy" id="1356009"/>
    <lineage>
        <taxon>Eukaryota</taxon>
        <taxon>Fungi</taxon>
        <taxon>Dikarya</taxon>
        <taxon>Ascomycota</taxon>
        <taxon>Pezizomycotina</taxon>
        <taxon>Eurotiomycetes</taxon>
        <taxon>Eurotiomycetidae</taxon>
        <taxon>Eurotiales</taxon>
        <taxon>Thermoascaceae</taxon>
        <taxon>Paecilomyces</taxon>
    </lineage>
</organism>
<comment type="caution">
    <text evidence="2">The sequence shown here is derived from an EMBL/GenBank/DDBJ whole genome shotgun (WGS) entry which is preliminary data.</text>
</comment>
<gene>
    <name evidence="2" type="ORF">PVAR5_2990</name>
</gene>
<reference evidence="3" key="1">
    <citation type="journal article" date="2014" name="Genome Announc.">
        <title>Draft genome sequence of the formaldehyde-resistant fungus Byssochlamys spectabilis No. 5 (anamorph Paecilomyces variotii No. 5) (NBRC109023).</title>
        <authorList>
            <person name="Oka T."/>
            <person name="Ekino K."/>
            <person name="Fukuda K."/>
            <person name="Nomura Y."/>
        </authorList>
    </citation>
    <scope>NUCLEOTIDE SEQUENCE [LARGE SCALE GENOMIC DNA]</scope>
    <source>
        <strain evidence="3">No. 5 / NBRC 109023</strain>
    </source>
</reference>
<name>V5HX04_BYSSN</name>
<dbReference type="AlphaFoldDB" id="V5HX04"/>